<feature type="compositionally biased region" description="Low complexity" evidence="3">
    <location>
        <begin position="79"/>
        <end position="107"/>
    </location>
</feature>
<feature type="compositionally biased region" description="Acidic residues" evidence="3">
    <location>
        <begin position="237"/>
        <end position="252"/>
    </location>
</feature>
<dbReference type="PANTHER" id="PTHR12214">
    <property type="entry name" value="GC-RICH SEQUENCE DNA-BINDING FACTOR"/>
    <property type="match status" value="1"/>
</dbReference>
<dbReference type="STRING" id="1182541.W9Z771"/>
<dbReference type="EMBL" id="AMWN01000003">
    <property type="protein sequence ID" value="EXJ90334.1"/>
    <property type="molecule type" value="Genomic_DNA"/>
</dbReference>
<accession>W9Z771</accession>
<dbReference type="GO" id="GO:0000390">
    <property type="term" value="P:spliceosomal complex disassembly"/>
    <property type="evidence" value="ECO:0007669"/>
    <property type="project" value="InterPro"/>
</dbReference>
<keyword evidence="5" id="KW-1185">Reference proteome</keyword>
<dbReference type="InterPro" id="IPR012890">
    <property type="entry name" value="GCFC2-like"/>
</dbReference>
<dbReference type="HOGENOM" id="CLU_031138_1_0_1"/>
<feature type="compositionally biased region" description="Basic and acidic residues" evidence="3">
    <location>
        <begin position="14"/>
        <end position="24"/>
    </location>
</feature>
<proteinExistence type="predicted"/>
<dbReference type="InterPro" id="IPR028211">
    <property type="entry name" value="Ntr2"/>
</dbReference>
<feature type="compositionally biased region" description="Low complexity" evidence="3">
    <location>
        <begin position="471"/>
        <end position="492"/>
    </location>
</feature>
<protein>
    <submittedName>
        <fullName evidence="4">Uncharacterized protein</fullName>
    </submittedName>
</protein>
<dbReference type="GO" id="GO:0071008">
    <property type="term" value="C:U2-type post-mRNA release spliceosomal complex"/>
    <property type="evidence" value="ECO:0007669"/>
    <property type="project" value="InterPro"/>
</dbReference>
<feature type="compositionally biased region" description="Basic and acidic residues" evidence="3">
    <location>
        <begin position="308"/>
        <end position="329"/>
    </location>
</feature>
<evidence type="ECO:0000313" key="4">
    <source>
        <dbReference type="EMBL" id="EXJ90334.1"/>
    </source>
</evidence>
<feature type="compositionally biased region" description="Basic and acidic residues" evidence="3">
    <location>
        <begin position="271"/>
        <end position="282"/>
    </location>
</feature>
<feature type="region of interest" description="Disordered" evidence="3">
    <location>
        <begin position="300"/>
        <end position="404"/>
    </location>
</feature>
<feature type="region of interest" description="Disordered" evidence="3">
    <location>
        <begin position="462"/>
        <end position="498"/>
    </location>
</feature>
<comment type="caution">
    <text evidence="4">The sequence shown here is derived from an EMBL/GenBank/DDBJ whole genome shotgun (WGS) entry which is preliminary data.</text>
</comment>
<dbReference type="GeneID" id="19158327"/>
<dbReference type="Proteomes" id="UP000019484">
    <property type="component" value="Unassembled WGS sequence"/>
</dbReference>
<dbReference type="OrthoDB" id="429427at2759"/>
<sequence>MATLFTARRKPKRIVRDEPESKADDAEEDSGPVVRRPTTNTPKTKSKLRVSFNPGDEDATTVTTKNPTETGGAGEEAVSSQSQSQSQSQSSRPSRLGLSSAAQSLLLNRTSLGSRDAVPGGQDHDRDRSTDRPTYSKAYLEELRNSTPTTPRELSSSRDLSPASLDLVEKGTGSASASSSHTGAHGLALDLESKFGKGATSSSSRIPTAAEIREKKERRARLAQEQAANAMTTTGDTGDDDGFIPLEDYDSDGEFKPRRMQVGSYVPSSSSRDREKDTRLVRDDEDFAEGFDEFVEDTGRVTLLSRRAQREQTLKEREAIRSLIEEAERGGGGGGHSTLSEGNGDDSDDPGSESDSDSEYERHQLYESAQTHRAMDGLAAHAEHTRQANRPRQPRHTTPIPKLSVGLARLRDMVSRLEYERARIEKRRADIVHEKADIKASQAHIQSSLEEAGRELERVTSEHWSKARGANGTTTTTTITTPPGSTTSNGTPADVNGHHVQLPVTTTTTERGLESFGNTPENTV</sequence>
<keyword evidence="2" id="KW-0539">Nucleus</keyword>
<dbReference type="RefSeq" id="XP_007722528.1">
    <property type="nucleotide sequence ID" value="XM_007724338.1"/>
</dbReference>
<dbReference type="Pfam" id="PF15458">
    <property type="entry name" value="NTR2"/>
    <property type="match status" value="1"/>
</dbReference>
<feature type="compositionally biased region" description="Low complexity" evidence="3">
    <location>
        <begin position="223"/>
        <end position="236"/>
    </location>
</feature>
<dbReference type="AlphaFoldDB" id="W9Z771"/>
<dbReference type="eggNOG" id="ENOG502S5MV">
    <property type="taxonomic scope" value="Eukaryota"/>
</dbReference>
<evidence type="ECO:0000313" key="5">
    <source>
        <dbReference type="Proteomes" id="UP000019484"/>
    </source>
</evidence>
<feature type="compositionally biased region" description="Basic and acidic residues" evidence="3">
    <location>
        <begin position="211"/>
        <end position="222"/>
    </location>
</feature>
<feature type="compositionally biased region" description="Basic and acidic residues" evidence="3">
    <location>
        <begin position="122"/>
        <end position="131"/>
    </location>
</feature>
<evidence type="ECO:0000256" key="3">
    <source>
        <dbReference type="SAM" id="MobiDB-lite"/>
    </source>
</evidence>
<reference evidence="4 5" key="1">
    <citation type="submission" date="2013-03" db="EMBL/GenBank/DDBJ databases">
        <title>The Genome Sequence of Capronia coronata CBS 617.96.</title>
        <authorList>
            <consortium name="The Broad Institute Genomics Platform"/>
            <person name="Cuomo C."/>
            <person name="de Hoog S."/>
            <person name="Gorbushina A."/>
            <person name="Walker B."/>
            <person name="Young S.K."/>
            <person name="Zeng Q."/>
            <person name="Gargeya S."/>
            <person name="Fitzgerald M."/>
            <person name="Haas B."/>
            <person name="Abouelleil A."/>
            <person name="Allen A.W."/>
            <person name="Alvarado L."/>
            <person name="Arachchi H.M."/>
            <person name="Berlin A.M."/>
            <person name="Chapman S.B."/>
            <person name="Gainer-Dewar J."/>
            <person name="Goldberg J."/>
            <person name="Griggs A."/>
            <person name="Gujja S."/>
            <person name="Hansen M."/>
            <person name="Howarth C."/>
            <person name="Imamovic A."/>
            <person name="Ireland A."/>
            <person name="Larimer J."/>
            <person name="McCowan C."/>
            <person name="Murphy C."/>
            <person name="Pearson M."/>
            <person name="Poon T.W."/>
            <person name="Priest M."/>
            <person name="Roberts A."/>
            <person name="Saif S."/>
            <person name="Shea T."/>
            <person name="Sisk P."/>
            <person name="Sykes S."/>
            <person name="Wortman J."/>
            <person name="Nusbaum C."/>
            <person name="Birren B."/>
        </authorList>
    </citation>
    <scope>NUCLEOTIDE SEQUENCE [LARGE SCALE GENOMIC DNA]</scope>
    <source>
        <strain evidence="4 5">CBS 617.96</strain>
    </source>
</reference>
<feature type="compositionally biased region" description="Polar residues" evidence="3">
    <location>
        <begin position="145"/>
        <end position="159"/>
    </location>
</feature>
<evidence type="ECO:0000256" key="1">
    <source>
        <dbReference type="ARBA" id="ARBA00004123"/>
    </source>
</evidence>
<organism evidence="4 5">
    <name type="scientific">Capronia coronata CBS 617.96</name>
    <dbReference type="NCBI Taxonomy" id="1182541"/>
    <lineage>
        <taxon>Eukaryota</taxon>
        <taxon>Fungi</taxon>
        <taxon>Dikarya</taxon>
        <taxon>Ascomycota</taxon>
        <taxon>Pezizomycotina</taxon>
        <taxon>Eurotiomycetes</taxon>
        <taxon>Chaetothyriomycetidae</taxon>
        <taxon>Chaetothyriales</taxon>
        <taxon>Herpotrichiellaceae</taxon>
        <taxon>Capronia</taxon>
    </lineage>
</organism>
<dbReference type="PANTHER" id="PTHR12214:SF0">
    <property type="entry name" value="LD29489P"/>
    <property type="match status" value="1"/>
</dbReference>
<evidence type="ECO:0000256" key="2">
    <source>
        <dbReference type="ARBA" id="ARBA00023242"/>
    </source>
</evidence>
<feature type="region of interest" description="Disordered" evidence="3">
    <location>
        <begin position="505"/>
        <end position="524"/>
    </location>
</feature>
<feature type="compositionally biased region" description="Polar residues" evidence="3">
    <location>
        <begin position="60"/>
        <end position="69"/>
    </location>
</feature>
<name>W9Z771_9EURO</name>
<feature type="region of interest" description="Disordered" evidence="3">
    <location>
        <begin position="1"/>
        <end position="284"/>
    </location>
</feature>
<dbReference type="GO" id="GO:0003677">
    <property type="term" value="F:DNA binding"/>
    <property type="evidence" value="ECO:0007669"/>
    <property type="project" value="InterPro"/>
</dbReference>
<feature type="compositionally biased region" description="Acidic residues" evidence="3">
    <location>
        <begin position="343"/>
        <end position="358"/>
    </location>
</feature>
<comment type="subcellular location">
    <subcellularLocation>
        <location evidence="1">Nucleus</location>
    </subcellularLocation>
</comment>
<gene>
    <name evidence="4" type="ORF">A1O1_03433</name>
</gene>
<feature type="compositionally biased region" description="Low complexity" evidence="3">
    <location>
        <begin position="171"/>
        <end position="186"/>
    </location>
</feature>